<evidence type="ECO:0000313" key="2">
    <source>
        <dbReference type="EMBL" id="CAB5224442.1"/>
    </source>
</evidence>
<evidence type="ECO:0000313" key="1">
    <source>
        <dbReference type="EMBL" id="CAB4158397.1"/>
    </source>
</evidence>
<sequence>MKTSITSKVEKSRAKLAKNVDRLAWREKNGHFVTFTDKGDDMKKPLPPQLQFVQNVAFYCAKRIAKSINRSCAKSMQSALYGKTENALASERFMQKKRATDETRKKSSGNFFMFSPCDMEEIFSITAMILTEEKHFDESSSYIYKYAVDRSVLDVIINEIKSIDGLELNRFKGGKHLSLEQILMKEKSDGFCNPALEMSEKEKIDSVTLALASVEISPVAKNNEDFDSLQEKIDAINLMIDIFHDTSDSRKKESLRKSDKEFFKMLLSKNATGNGKTSREAFLMTAKRFLERIVQGHALLVEKTNGGKEFDSFAHLSALFNSVI</sequence>
<gene>
    <name evidence="1" type="ORF">UFOVP705_1</name>
    <name evidence="2" type="ORF">UFOVP736_80</name>
</gene>
<dbReference type="EMBL" id="LR796685">
    <property type="protein sequence ID" value="CAB4158397.1"/>
    <property type="molecule type" value="Genomic_DNA"/>
</dbReference>
<dbReference type="EMBL" id="LR798327">
    <property type="protein sequence ID" value="CAB5224442.1"/>
    <property type="molecule type" value="Genomic_DNA"/>
</dbReference>
<accession>A0A6J5NHW8</accession>
<reference evidence="1" key="1">
    <citation type="submission" date="2020-04" db="EMBL/GenBank/DDBJ databases">
        <authorList>
            <person name="Chiriac C."/>
            <person name="Salcher M."/>
            <person name="Ghai R."/>
            <person name="Kavagutti S V."/>
        </authorList>
    </citation>
    <scope>NUCLEOTIDE SEQUENCE</scope>
</reference>
<organism evidence="1">
    <name type="scientific">uncultured Caudovirales phage</name>
    <dbReference type="NCBI Taxonomy" id="2100421"/>
    <lineage>
        <taxon>Viruses</taxon>
        <taxon>Duplodnaviria</taxon>
        <taxon>Heunggongvirae</taxon>
        <taxon>Uroviricota</taxon>
        <taxon>Caudoviricetes</taxon>
        <taxon>Peduoviridae</taxon>
        <taxon>Maltschvirus</taxon>
        <taxon>Maltschvirus maltsch</taxon>
    </lineage>
</organism>
<name>A0A6J5NHW8_9CAUD</name>
<protein>
    <submittedName>
        <fullName evidence="1">Uncharacterized protein</fullName>
    </submittedName>
</protein>
<proteinExistence type="predicted"/>